<proteinExistence type="predicted"/>
<organism evidence="1 2">
    <name type="scientific">Streptomyces rapamycinicus</name>
    <dbReference type="NCBI Taxonomy" id="1226757"/>
    <lineage>
        <taxon>Bacteria</taxon>
        <taxon>Bacillati</taxon>
        <taxon>Actinomycetota</taxon>
        <taxon>Actinomycetes</taxon>
        <taxon>Kitasatosporales</taxon>
        <taxon>Streptomycetaceae</taxon>
        <taxon>Streptomyces</taxon>
        <taxon>Streptomyces violaceusniger group</taxon>
    </lineage>
</organism>
<evidence type="ECO:0000313" key="1">
    <source>
        <dbReference type="EMBL" id="MBB4787479.1"/>
    </source>
</evidence>
<sequence>MRRRSGHLAPWRGHPVLRSAPPRVRDGALDDEYLDQVVAAFGITRERVLAHQWVDNGPGWAVVQLAGAEEVLALEPDLSLSALMDVDLAELRTRLLESRNRIAAAAGIPLDGTWRPRPASA</sequence>
<comment type="caution">
    <text evidence="1">The sequence shown here is derived from an EMBL/GenBank/DDBJ whole genome shotgun (WGS) entry which is preliminary data.</text>
</comment>
<dbReference type="Gene3D" id="3.10.310.10">
    <property type="entry name" value="Diaminopimelate Epimerase, Chain A, domain 1"/>
    <property type="match status" value="1"/>
</dbReference>
<dbReference type="Proteomes" id="UP000530530">
    <property type="component" value="Unassembled WGS sequence"/>
</dbReference>
<accession>A0ABR6LZ69</accession>
<name>A0ABR6LZ69_9ACTN</name>
<evidence type="ECO:0000313" key="2">
    <source>
        <dbReference type="Proteomes" id="UP000530530"/>
    </source>
</evidence>
<protein>
    <submittedName>
        <fullName evidence="1">PhzF superfamily epimerase YddE/YHI9</fullName>
    </submittedName>
</protein>
<reference evidence="1 2" key="1">
    <citation type="submission" date="2020-08" db="EMBL/GenBank/DDBJ databases">
        <title>Sequencing the genomes of 1000 actinobacteria strains.</title>
        <authorList>
            <person name="Klenk H.-P."/>
        </authorList>
    </citation>
    <scope>NUCLEOTIDE SEQUENCE [LARGE SCALE GENOMIC DNA]</scope>
    <source>
        <strain evidence="1 2">DSM 41530</strain>
    </source>
</reference>
<dbReference type="RefSeq" id="WP_243146584.1">
    <property type="nucleotide sequence ID" value="NZ_JACHNG010000002.1"/>
</dbReference>
<dbReference type="EMBL" id="JACHNG010000002">
    <property type="protein sequence ID" value="MBB4787479.1"/>
    <property type="molecule type" value="Genomic_DNA"/>
</dbReference>
<keyword evidence="2" id="KW-1185">Reference proteome</keyword>
<dbReference type="SUPFAM" id="SSF54506">
    <property type="entry name" value="Diaminopimelate epimerase-like"/>
    <property type="match status" value="1"/>
</dbReference>
<gene>
    <name evidence="1" type="ORF">BJY27_008526</name>
</gene>